<dbReference type="Pfam" id="PF10601">
    <property type="entry name" value="zf-LITAF-like"/>
    <property type="match status" value="1"/>
</dbReference>
<name>A0A8C2MRU8_CRIGR</name>
<dbReference type="PROSITE" id="PS51837">
    <property type="entry name" value="LITAF"/>
    <property type="match status" value="1"/>
</dbReference>
<dbReference type="AlphaFoldDB" id="A0A8C2MRU8"/>
<feature type="domain" description="LITAF" evidence="2">
    <location>
        <begin position="1"/>
        <end position="61"/>
    </location>
</feature>
<evidence type="ECO:0000313" key="4">
    <source>
        <dbReference type="Proteomes" id="UP000694386"/>
    </source>
</evidence>
<reference evidence="3" key="2">
    <citation type="submission" date="2025-09" db="UniProtKB">
        <authorList>
            <consortium name="Ensembl"/>
        </authorList>
    </citation>
    <scope>IDENTIFICATION</scope>
</reference>
<evidence type="ECO:0000256" key="1">
    <source>
        <dbReference type="SAM" id="Phobius"/>
    </source>
</evidence>
<accession>A0A8C2MRU8</accession>
<reference evidence="3" key="1">
    <citation type="submission" date="2025-08" db="UniProtKB">
        <authorList>
            <consortium name="Ensembl"/>
        </authorList>
    </citation>
    <scope>IDENTIFICATION</scope>
</reference>
<keyword evidence="1" id="KW-0812">Transmembrane</keyword>
<keyword evidence="1" id="KW-0472">Membrane</keyword>
<protein>
    <submittedName>
        <fullName evidence="3">LITAF domain containing</fullName>
    </submittedName>
</protein>
<sequence length="61" mass="6709">MTTSMPMQTICPYCGNRIITVTTPVPGLLTWLLCSGLFVFGLALSPALQNHPKELRSTQRC</sequence>
<dbReference type="InterPro" id="IPR006629">
    <property type="entry name" value="LITAF"/>
</dbReference>
<evidence type="ECO:0000259" key="2">
    <source>
        <dbReference type="PROSITE" id="PS51837"/>
    </source>
</evidence>
<organism evidence="3 4">
    <name type="scientific">Cricetulus griseus</name>
    <name type="common">Chinese hamster</name>
    <name type="synonym">Cricetulus barabensis griseus</name>
    <dbReference type="NCBI Taxonomy" id="10029"/>
    <lineage>
        <taxon>Eukaryota</taxon>
        <taxon>Metazoa</taxon>
        <taxon>Chordata</taxon>
        <taxon>Craniata</taxon>
        <taxon>Vertebrata</taxon>
        <taxon>Euteleostomi</taxon>
        <taxon>Mammalia</taxon>
        <taxon>Eutheria</taxon>
        <taxon>Euarchontoglires</taxon>
        <taxon>Glires</taxon>
        <taxon>Rodentia</taxon>
        <taxon>Myomorpha</taxon>
        <taxon>Muroidea</taxon>
        <taxon>Cricetidae</taxon>
        <taxon>Cricetinae</taxon>
        <taxon>Cricetulus</taxon>
    </lineage>
</organism>
<evidence type="ECO:0000313" key="3">
    <source>
        <dbReference type="Ensembl" id="ENSCGRP00001019540.1"/>
    </source>
</evidence>
<feature type="transmembrane region" description="Helical" evidence="1">
    <location>
        <begin position="28"/>
        <end position="48"/>
    </location>
</feature>
<dbReference type="Ensembl" id="ENSCGRT00001023784.1">
    <property type="protein sequence ID" value="ENSCGRP00001019540.1"/>
    <property type="gene ID" value="ENSCGRG00001018948.1"/>
</dbReference>
<proteinExistence type="predicted"/>
<keyword evidence="1" id="KW-1133">Transmembrane helix</keyword>
<dbReference type="Proteomes" id="UP000694386">
    <property type="component" value="Unplaced"/>
</dbReference>